<dbReference type="AlphaFoldDB" id="J3P1W8"/>
<protein>
    <submittedName>
        <fullName evidence="3 4">Uncharacterized protein</fullName>
    </submittedName>
</protein>
<dbReference type="STRING" id="644352.J3P1W8"/>
<evidence type="ECO:0000313" key="4">
    <source>
        <dbReference type="EnsemblFungi" id="EJT73660"/>
    </source>
</evidence>
<dbReference type="Proteomes" id="UP000006039">
    <property type="component" value="Unassembled WGS sequence"/>
</dbReference>
<evidence type="ECO:0000256" key="2">
    <source>
        <dbReference type="SAM" id="Phobius"/>
    </source>
</evidence>
<dbReference type="GeneID" id="20347974"/>
<dbReference type="OrthoDB" id="5226086at2759"/>
<dbReference type="EnsemblFungi" id="EJT73660">
    <property type="protein sequence ID" value="EJT73660"/>
    <property type="gene ID" value="GGTG_07516"/>
</dbReference>
<sequence>MSPGVLLAPGYLTYLAATAWTIGYRFAWLTMVYPPERRAFFGLRDNEKKKWAGIAILWTFIPIWLDSIKPYLLLLASMVIDAAFCLCCCIISFALQESRDAIPLGVCALASGFLVVYHGWYNVCMQWKYLGVNNSVHMEHSKYRHKHHFALVKSAPWGKELRYFIYDGNPWDLGSRTANLRAALGASIWEWPLFWRQPERVEKYGRYGSESDLPMSERFLAMVRRLREEEPTASIPPVEEPRRGRSSEHTSSGDIAGTFELQRVQHTRADIHPAFRRRQATDRSSADIADMV</sequence>
<proteinExistence type="predicted"/>
<keyword evidence="5" id="KW-1185">Reference proteome</keyword>
<feature type="transmembrane region" description="Helical" evidence="2">
    <location>
        <begin position="71"/>
        <end position="95"/>
    </location>
</feature>
<reference evidence="5" key="1">
    <citation type="submission" date="2010-07" db="EMBL/GenBank/DDBJ databases">
        <title>The genome sequence of Gaeumannomyces graminis var. tritici strain R3-111a-1.</title>
        <authorList>
            <consortium name="The Broad Institute Genome Sequencing Platform"/>
            <person name="Ma L.-J."/>
            <person name="Dead R."/>
            <person name="Young S."/>
            <person name="Zeng Q."/>
            <person name="Koehrsen M."/>
            <person name="Alvarado L."/>
            <person name="Berlin A."/>
            <person name="Chapman S.B."/>
            <person name="Chen Z."/>
            <person name="Freedman E."/>
            <person name="Gellesch M."/>
            <person name="Goldberg J."/>
            <person name="Griggs A."/>
            <person name="Gujja S."/>
            <person name="Heilman E.R."/>
            <person name="Heiman D."/>
            <person name="Hepburn T."/>
            <person name="Howarth C."/>
            <person name="Jen D."/>
            <person name="Larson L."/>
            <person name="Mehta T."/>
            <person name="Neiman D."/>
            <person name="Pearson M."/>
            <person name="Roberts A."/>
            <person name="Saif S."/>
            <person name="Shea T."/>
            <person name="Shenoy N."/>
            <person name="Sisk P."/>
            <person name="Stolte C."/>
            <person name="Sykes S."/>
            <person name="Walk T."/>
            <person name="White J."/>
            <person name="Yandava C."/>
            <person name="Haas B."/>
            <person name="Nusbaum C."/>
            <person name="Birren B."/>
        </authorList>
    </citation>
    <scope>NUCLEOTIDE SEQUENCE [LARGE SCALE GENOMIC DNA]</scope>
    <source>
        <strain evidence="5">R3-111a-1</strain>
    </source>
</reference>
<reference evidence="4" key="4">
    <citation type="journal article" date="2015" name="G3 (Bethesda)">
        <title>Genome sequences of three phytopathogenic species of the Magnaporthaceae family of fungi.</title>
        <authorList>
            <person name="Okagaki L.H."/>
            <person name="Nunes C.C."/>
            <person name="Sailsbery J."/>
            <person name="Clay B."/>
            <person name="Brown D."/>
            <person name="John T."/>
            <person name="Oh Y."/>
            <person name="Young N."/>
            <person name="Fitzgerald M."/>
            <person name="Haas B.J."/>
            <person name="Zeng Q."/>
            <person name="Young S."/>
            <person name="Adiconis X."/>
            <person name="Fan L."/>
            <person name="Levin J.Z."/>
            <person name="Mitchell T.K."/>
            <person name="Okubara P.A."/>
            <person name="Farman M.L."/>
            <person name="Kohn L.M."/>
            <person name="Birren B."/>
            <person name="Ma L.-J."/>
            <person name="Dean R.A."/>
        </authorList>
    </citation>
    <scope>NUCLEOTIDE SEQUENCE</scope>
    <source>
        <strain evidence="4">R3-111a-1</strain>
    </source>
</reference>
<accession>J3P1W8</accession>
<feature type="transmembrane region" description="Helical" evidence="2">
    <location>
        <begin position="102"/>
        <end position="120"/>
    </location>
</feature>
<name>J3P1W8_GAET3</name>
<keyword evidence="2" id="KW-0812">Transmembrane</keyword>
<dbReference type="EMBL" id="GL385398">
    <property type="protein sequence ID" value="EJT73660.1"/>
    <property type="molecule type" value="Genomic_DNA"/>
</dbReference>
<evidence type="ECO:0000313" key="5">
    <source>
        <dbReference type="Proteomes" id="UP000006039"/>
    </source>
</evidence>
<feature type="region of interest" description="Disordered" evidence="1">
    <location>
        <begin position="230"/>
        <end position="259"/>
    </location>
</feature>
<feature type="transmembrane region" description="Helical" evidence="2">
    <location>
        <begin position="6"/>
        <end position="28"/>
    </location>
</feature>
<organism evidence="3">
    <name type="scientific">Gaeumannomyces tritici (strain R3-111a-1)</name>
    <name type="common">Wheat and barley take-all root rot fungus</name>
    <name type="synonym">Gaeumannomyces graminis var. tritici</name>
    <dbReference type="NCBI Taxonomy" id="644352"/>
    <lineage>
        <taxon>Eukaryota</taxon>
        <taxon>Fungi</taxon>
        <taxon>Dikarya</taxon>
        <taxon>Ascomycota</taxon>
        <taxon>Pezizomycotina</taxon>
        <taxon>Sordariomycetes</taxon>
        <taxon>Sordariomycetidae</taxon>
        <taxon>Magnaporthales</taxon>
        <taxon>Magnaporthaceae</taxon>
        <taxon>Gaeumannomyces</taxon>
    </lineage>
</organism>
<reference evidence="4" key="5">
    <citation type="submission" date="2018-04" db="UniProtKB">
        <authorList>
            <consortium name="EnsemblFungi"/>
        </authorList>
    </citation>
    <scope>IDENTIFICATION</scope>
    <source>
        <strain evidence="4">R3-111a-1</strain>
    </source>
</reference>
<dbReference type="HOGENOM" id="CLU_953295_0_0_1"/>
<evidence type="ECO:0000313" key="3">
    <source>
        <dbReference type="EMBL" id="EJT73660.1"/>
    </source>
</evidence>
<reference evidence="3" key="2">
    <citation type="submission" date="2010-07" db="EMBL/GenBank/DDBJ databases">
        <authorList>
            <consortium name="The Broad Institute Genome Sequencing Platform"/>
            <consortium name="Broad Institute Genome Sequencing Center for Infectious Disease"/>
            <person name="Ma L.-J."/>
            <person name="Dead R."/>
            <person name="Young S."/>
            <person name="Zeng Q."/>
            <person name="Koehrsen M."/>
            <person name="Alvarado L."/>
            <person name="Berlin A."/>
            <person name="Chapman S.B."/>
            <person name="Chen Z."/>
            <person name="Freedman E."/>
            <person name="Gellesch M."/>
            <person name="Goldberg J."/>
            <person name="Griggs A."/>
            <person name="Gujja S."/>
            <person name="Heilman E.R."/>
            <person name="Heiman D."/>
            <person name="Hepburn T."/>
            <person name="Howarth C."/>
            <person name="Jen D."/>
            <person name="Larson L."/>
            <person name="Mehta T."/>
            <person name="Neiman D."/>
            <person name="Pearson M."/>
            <person name="Roberts A."/>
            <person name="Saif S."/>
            <person name="Shea T."/>
            <person name="Shenoy N."/>
            <person name="Sisk P."/>
            <person name="Stolte C."/>
            <person name="Sykes S."/>
            <person name="Walk T."/>
            <person name="White J."/>
            <person name="Yandava C."/>
            <person name="Haas B."/>
            <person name="Nusbaum C."/>
            <person name="Birren B."/>
        </authorList>
    </citation>
    <scope>NUCLEOTIDE SEQUENCE</scope>
    <source>
        <strain evidence="3">R3-111a-1</strain>
    </source>
</reference>
<gene>
    <name evidence="4" type="primary">20347974</name>
    <name evidence="3" type="ORF">GGTG_07516</name>
</gene>
<evidence type="ECO:0000256" key="1">
    <source>
        <dbReference type="SAM" id="MobiDB-lite"/>
    </source>
</evidence>
<dbReference type="VEuPathDB" id="FungiDB:GGTG_07516"/>
<feature type="compositionally biased region" description="Basic and acidic residues" evidence="1">
    <location>
        <begin position="239"/>
        <end position="248"/>
    </location>
</feature>
<keyword evidence="2" id="KW-1133">Transmembrane helix</keyword>
<dbReference type="eggNOG" id="ENOG502T7I3">
    <property type="taxonomic scope" value="Eukaryota"/>
</dbReference>
<keyword evidence="2" id="KW-0472">Membrane</keyword>
<dbReference type="RefSeq" id="XP_009223604.1">
    <property type="nucleotide sequence ID" value="XM_009225340.1"/>
</dbReference>
<reference evidence="3" key="3">
    <citation type="submission" date="2010-09" db="EMBL/GenBank/DDBJ databases">
        <title>Annotation of Gaeumannomyces graminis var. tritici R3-111a-1.</title>
        <authorList>
            <consortium name="The Broad Institute Genome Sequencing Platform"/>
            <person name="Ma L.-J."/>
            <person name="Dead R."/>
            <person name="Young S.K."/>
            <person name="Zeng Q."/>
            <person name="Gargeya S."/>
            <person name="Fitzgerald M."/>
            <person name="Haas B."/>
            <person name="Abouelleil A."/>
            <person name="Alvarado L."/>
            <person name="Arachchi H.M."/>
            <person name="Berlin A."/>
            <person name="Brown A."/>
            <person name="Chapman S.B."/>
            <person name="Chen Z."/>
            <person name="Dunbar C."/>
            <person name="Freedman E."/>
            <person name="Gearin G."/>
            <person name="Gellesch M."/>
            <person name="Goldberg J."/>
            <person name="Griggs A."/>
            <person name="Gujja S."/>
            <person name="Heiman D."/>
            <person name="Howarth C."/>
            <person name="Larson L."/>
            <person name="Lui A."/>
            <person name="MacDonald P.J.P."/>
            <person name="Mehta T."/>
            <person name="Montmayeur A."/>
            <person name="Murphy C."/>
            <person name="Neiman D."/>
            <person name="Pearson M."/>
            <person name="Priest M."/>
            <person name="Roberts A."/>
            <person name="Saif S."/>
            <person name="Shea T."/>
            <person name="Shenoy N."/>
            <person name="Sisk P."/>
            <person name="Stolte C."/>
            <person name="Sykes S."/>
            <person name="Yandava C."/>
            <person name="Wortman J."/>
            <person name="Nusbaum C."/>
            <person name="Birren B."/>
        </authorList>
    </citation>
    <scope>NUCLEOTIDE SEQUENCE</scope>
    <source>
        <strain evidence="3">R3-111a-1</strain>
    </source>
</reference>
<feature type="transmembrane region" description="Helical" evidence="2">
    <location>
        <begin position="49"/>
        <end position="65"/>
    </location>
</feature>